<dbReference type="EMBL" id="LT594323">
    <property type="protein sequence ID" value="SBT39015.1"/>
    <property type="molecule type" value="Genomic_DNA"/>
</dbReference>
<dbReference type="CDD" id="cd12797">
    <property type="entry name" value="M23_peptidase"/>
    <property type="match status" value="1"/>
</dbReference>
<feature type="compositionally biased region" description="Basic and acidic residues" evidence="1">
    <location>
        <begin position="1"/>
        <end position="11"/>
    </location>
</feature>
<reference evidence="4" key="1">
    <citation type="submission" date="2016-06" db="EMBL/GenBank/DDBJ databases">
        <authorList>
            <person name="Varghese N."/>
            <person name="Submissions Spin"/>
        </authorList>
    </citation>
    <scope>NUCLEOTIDE SEQUENCE [LARGE SCALE GENOMIC DNA]</scope>
    <source>
        <strain evidence="4">DSM 44815</strain>
    </source>
</reference>
<sequence>MPGRPPAHDPSRTPAVRRPHDRREALAREGEWAYRALMILSGESRPDPSRQGEQRDVRPEDLDGIAYLRRLSRRGLLTGAAVAASGLSAAFALLPESARAVGSYQRPCGNVGISSSWQDHRNRTPPSAEPGTDYAVGTGTPVMAAANGTIRLVKTDTSAATGRVVGMAHDDGNYTRHLHLSAIAVSTGQRVSRGQTIAYSGASANGSDSGVGPHVHTSLWLNTAGPTNYAATVDFETYVGDVTDPNPPDQEVDDVFIANVKGSWYLIVPQGSGKPRAVVLGGDSNAAASGIPVLNFSWDPSINALRAAVDGIA</sequence>
<dbReference type="PROSITE" id="PS51318">
    <property type="entry name" value="TAT"/>
    <property type="match status" value="1"/>
</dbReference>
<dbReference type="AlphaFoldDB" id="A0A1A8Z5E6"/>
<dbReference type="Gene3D" id="2.70.70.10">
    <property type="entry name" value="Glucose Permease (Domain IIA)"/>
    <property type="match status" value="1"/>
</dbReference>
<dbReference type="PANTHER" id="PTHR21666">
    <property type="entry name" value="PEPTIDASE-RELATED"/>
    <property type="match status" value="1"/>
</dbReference>
<organism evidence="3 4">
    <name type="scientific">Micromonospora auratinigra</name>
    <dbReference type="NCBI Taxonomy" id="261654"/>
    <lineage>
        <taxon>Bacteria</taxon>
        <taxon>Bacillati</taxon>
        <taxon>Actinomycetota</taxon>
        <taxon>Actinomycetes</taxon>
        <taxon>Micromonosporales</taxon>
        <taxon>Micromonosporaceae</taxon>
        <taxon>Micromonospora</taxon>
    </lineage>
</organism>
<protein>
    <submittedName>
        <fullName evidence="3">Peptidase family M23</fullName>
    </submittedName>
</protein>
<feature type="region of interest" description="Disordered" evidence="1">
    <location>
        <begin position="1"/>
        <end position="24"/>
    </location>
</feature>
<dbReference type="GO" id="GO:0004222">
    <property type="term" value="F:metalloendopeptidase activity"/>
    <property type="evidence" value="ECO:0007669"/>
    <property type="project" value="TreeGrafter"/>
</dbReference>
<evidence type="ECO:0000259" key="2">
    <source>
        <dbReference type="Pfam" id="PF01551"/>
    </source>
</evidence>
<dbReference type="Pfam" id="PF01551">
    <property type="entry name" value="Peptidase_M23"/>
    <property type="match status" value="1"/>
</dbReference>
<dbReference type="SUPFAM" id="SSF51261">
    <property type="entry name" value="Duplicated hybrid motif"/>
    <property type="match status" value="1"/>
</dbReference>
<dbReference type="InterPro" id="IPR006311">
    <property type="entry name" value="TAT_signal"/>
</dbReference>
<name>A0A1A8Z5E6_9ACTN</name>
<feature type="region of interest" description="Disordered" evidence="1">
    <location>
        <begin position="115"/>
        <end position="134"/>
    </location>
</feature>
<evidence type="ECO:0000256" key="1">
    <source>
        <dbReference type="SAM" id="MobiDB-lite"/>
    </source>
</evidence>
<dbReference type="PANTHER" id="PTHR21666:SF270">
    <property type="entry name" value="MUREIN HYDROLASE ACTIVATOR ENVC"/>
    <property type="match status" value="1"/>
</dbReference>
<dbReference type="Proteomes" id="UP000199385">
    <property type="component" value="Chromosome I"/>
</dbReference>
<dbReference type="STRING" id="261654.GA0070611_0755"/>
<dbReference type="InterPro" id="IPR016047">
    <property type="entry name" value="M23ase_b-sheet_dom"/>
</dbReference>
<gene>
    <name evidence="3" type="ORF">GA0070611_0755</name>
</gene>
<evidence type="ECO:0000313" key="4">
    <source>
        <dbReference type="Proteomes" id="UP000199385"/>
    </source>
</evidence>
<dbReference type="InterPro" id="IPR011055">
    <property type="entry name" value="Dup_hybrid_motif"/>
</dbReference>
<evidence type="ECO:0000313" key="3">
    <source>
        <dbReference type="EMBL" id="SBT39015.1"/>
    </source>
</evidence>
<feature type="domain" description="M23ase beta-sheet core" evidence="2">
    <location>
        <begin position="130"/>
        <end position="222"/>
    </location>
</feature>
<accession>A0A1A8Z5E6</accession>
<keyword evidence="4" id="KW-1185">Reference proteome</keyword>
<proteinExistence type="predicted"/>
<dbReference type="InterPro" id="IPR050570">
    <property type="entry name" value="Cell_wall_metabolism_enzyme"/>
</dbReference>
<dbReference type="PATRIC" id="fig|261654.4.peg.775"/>